<dbReference type="FunFam" id="3.10.20.370:FF:000001">
    <property type="entry name" value="Retrovirus-related Pol polyprotein from transposon 17.6-like protein"/>
    <property type="match status" value="1"/>
</dbReference>
<keyword evidence="9" id="KW-1185">Reference proteome</keyword>
<dbReference type="OrthoDB" id="7305312at2759"/>
<evidence type="ECO:0000313" key="9">
    <source>
        <dbReference type="Proteomes" id="UP000499080"/>
    </source>
</evidence>
<organism evidence="8 9">
    <name type="scientific">Araneus ventricosus</name>
    <name type="common">Orbweaver spider</name>
    <name type="synonym">Epeira ventricosa</name>
    <dbReference type="NCBI Taxonomy" id="182803"/>
    <lineage>
        <taxon>Eukaryota</taxon>
        <taxon>Metazoa</taxon>
        <taxon>Ecdysozoa</taxon>
        <taxon>Arthropoda</taxon>
        <taxon>Chelicerata</taxon>
        <taxon>Arachnida</taxon>
        <taxon>Araneae</taxon>
        <taxon>Araneomorphae</taxon>
        <taxon>Entelegynae</taxon>
        <taxon>Araneoidea</taxon>
        <taxon>Araneidae</taxon>
        <taxon>Araneus</taxon>
    </lineage>
</organism>
<dbReference type="SUPFAM" id="SSF56672">
    <property type="entry name" value="DNA/RNA polymerases"/>
    <property type="match status" value="1"/>
</dbReference>
<dbReference type="InterPro" id="IPR043502">
    <property type="entry name" value="DNA/RNA_pol_sf"/>
</dbReference>
<feature type="domain" description="Reverse transcriptase RNase H-like" evidence="7">
    <location>
        <begin position="12"/>
        <end position="115"/>
    </location>
</feature>
<proteinExistence type="predicted"/>
<evidence type="ECO:0000256" key="6">
    <source>
        <dbReference type="ARBA" id="ARBA00022918"/>
    </source>
</evidence>
<dbReference type="Proteomes" id="UP000499080">
    <property type="component" value="Unassembled WGS sequence"/>
</dbReference>
<evidence type="ECO:0000313" key="8">
    <source>
        <dbReference type="EMBL" id="GBN12110.1"/>
    </source>
</evidence>
<keyword evidence="5" id="KW-0378">Hydrolase</keyword>
<dbReference type="PANTHER" id="PTHR34072:SF52">
    <property type="entry name" value="RIBONUCLEASE H"/>
    <property type="match status" value="1"/>
</dbReference>
<name>A0A4Y2LD69_ARAVE</name>
<dbReference type="EMBL" id="BGPR01005647">
    <property type="protein sequence ID" value="GBN12110.1"/>
    <property type="molecule type" value="Genomic_DNA"/>
</dbReference>
<dbReference type="PANTHER" id="PTHR34072">
    <property type="entry name" value="ENZYMATIC POLYPROTEIN-RELATED"/>
    <property type="match status" value="1"/>
</dbReference>
<reference evidence="8 9" key="1">
    <citation type="journal article" date="2019" name="Sci. Rep.">
        <title>Orb-weaving spider Araneus ventricosus genome elucidates the spidroin gene catalogue.</title>
        <authorList>
            <person name="Kono N."/>
            <person name="Nakamura H."/>
            <person name="Ohtoshi R."/>
            <person name="Moran D.A.P."/>
            <person name="Shinohara A."/>
            <person name="Yoshida Y."/>
            <person name="Fujiwara M."/>
            <person name="Mori M."/>
            <person name="Tomita M."/>
            <person name="Arakawa K."/>
        </authorList>
    </citation>
    <scope>NUCLEOTIDE SEQUENCE [LARGE SCALE GENOMIC DNA]</scope>
</reference>
<dbReference type="Gene3D" id="3.10.20.370">
    <property type="match status" value="1"/>
</dbReference>
<accession>A0A4Y2LD69</accession>
<keyword evidence="1" id="KW-0808">Transferase</keyword>
<dbReference type="InterPro" id="IPR041373">
    <property type="entry name" value="RT_RNaseH"/>
</dbReference>
<sequence>MSEGPVLSIYKYKRRTELHIDRSKQGYGAILLQEAEDGKLHPIYYMSKKTSPAEEKYDSYDLEILAIIRALKKLRVYLLVQHFKIVTDCSAFQKTMHKKDLITCIAIWALQFEEFD</sequence>
<dbReference type="Pfam" id="PF17917">
    <property type="entry name" value="RT_RNaseH"/>
    <property type="match status" value="1"/>
</dbReference>
<evidence type="ECO:0000256" key="5">
    <source>
        <dbReference type="ARBA" id="ARBA00022801"/>
    </source>
</evidence>
<evidence type="ECO:0000259" key="7">
    <source>
        <dbReference type="Pfam" id="PF17917"/>
    </source>
</evidence>
<evidence type="ECO:0000256" key="2">
    <source>
        <dbReference type="ARBA" id="ARBA00022695"/>
    </source>
</evidence>
<comment type="caution">
    <text evidence="8">The sequence shown here is derived from an EMBL/GenBank/DDBJ whole genome shotgun (WGS) entry which is preliminary data.</text>
</comment>
<keyword evidence="6" id="KW-0695">RNA-directed DNA polymerase</keyword>
<keyword evidence="3" id="KW-0540">Nuclease</keyword>
<evidence type="ECO:0000256" key="4">
    <source>
        <dbReference type="ARBA" id="ARBA00022759"/>
    </source>
</evidence>
<dbReference type="GO" id="GO:0004519">
    <property type="term" value="F:endonuclease activity"/>
    <property type="evidence" value="ECO:0007669"/>
    <property type="project" value="UniProtKB-KW"/>
</dbReference>
<protein>
    <recommendedName>
        <fullName evidence="7">Reverse transcriptase RNase H-like domain-containing protein</fullName>
    </recommendedName>
</protein>
<dbReference type="GO" id="GO:0003964">
    <property type="term" value="F:RNA-directed DNA polymerase activity"/>
    <property type="evidence" value="ECO:0007669"/>
    <property type="project" value="UniProtKB-KW"/>
</dbReference>
<evidence type="ECO:0000256" key="1">
    <source>
        <dbReference type="ARBA" id="ARBA00022679"/>
    </source>
</evidence>
<dbReference type="CDD" id="cd09274">
    <property type="entry name" value="RNase_HI_RT_Ty3"/>
    <property type="match status" value="1"/>
</dbReference>
<gene>
    <name evidence="8" type="ORF">AVEN_118128_1</name>
</gene>
<dbReference type="AlphaFoldDB" id="A0A4Y2LD69"/>
<keyword evidence="2" id="KW-0548">Nucleotidyltransferase</keyword>
<evidence type="ECO:0000256" key="3">
    <source>
        <dbReference type="ARBA" id="ARBA00022722"/>
    </source>
</evidence>
<dbReference type="GO" id="GO:0016787">
    <property type="term" value="F:hydrolase activity"/>
    <property type="evidence" value="ECO:0007669"/>
    <property type="project" value="UniProtKB-KW"/>
</dbReference>
<keyword evidence="4" id="KW-0255">Endonuclease</keyword>